<sequence>MGSSGTLNVFDSTLKSPSNLPYFELSWSPLSTVGALNVLLGFLVIGITSFSKVAVVPIVSSAAGAIANGLCYYAYYDETYYPLERKAVVAAFGDFFWMVQEAGLPFYSYIILRNILRGTRRKIFTTVFWLALFAVLVVRVLIIVFRVEHILRADGSLQSLINGLHIGYFCPLAMTECVSAYFLLGAFAEARAASAQAGLRIGFVRYLVRSTEVRLATLAVTGVMRTVTHSLNISQSNPVTSYADRVAYTLECFFPVIMYVDLLASRLQYSVQTRGFSFASDQALRCLDSRAKIEDYNYLFVVE</sequence>
<gene>
    <name evidence="2" type="ORF">CTAM01_08356</name>
</gene>
<dbReference type="RefSeq" id="XP_060380889.1">
    <property type="nucleotide sequence ID" value="XM_060524376.1"/>
</dbReference>
<keyword evidence="1" id="KW-1133">Transmembrane helix</keyword>
<protein>
    <recommendedName>
        <fullName evidence="4">Integral membrane protein</fullName>
    </recommendedName>
</protein>
<evidence type="ECO:0008006" key="4">
    <source>
        <dbReference type="Google" id="ProtNLM"/>
    </source>
</evidence>
<reference evidence="2 3" key="1">
    <citation type="submission" date="2016-10" db="EMBL/GenBank/DDBJ databases">
        <title>The genome sequence of Colletotrichum fioriniae PJ7.</title>
        <authorList>
            <person name="Baroncelli R."/>
        </authorList>
    </citation>
    <scope>NUCLEOTIDE SEQUENCE [LARGE SCALE GENOMIC DNA]</scope>
    <source>
        <strain evidence="2 3">Tom-12</strain>
    </source>
</reference>
<organism evidence="2 3">
    <name type="scientific">Colletotrichum tamarilloi</name>
    <dbReference type="NCBI Taxonomy" id="1209934"/>
    <lineage>
        <taxon>Eukaryota</taxon>
        <taxon>Fungi</taxon>
        <taxon>Dikarya</taxon>
        <taxon>Ascomycota</taxon>
        <taxon>Pezizomycotina</taxon>
        <taxon>Sordariomycetes</taxon>
        <taxon>Hypocreomycetidae</taxon>
        <taxon>Glomerellales</taxon>
        <taxon>Glomerellaceae</taxon>
        <taxon>Colletotrichum</taxon>
        <taxon>Colletotrichum acutatum species complex</taxon>
    </lineage>
</organism>
<accession>A0ABQ9R6L0</accession>
<name>A0ABQ9R6L0_9PEZI</name>
<evidence type="ECO:0000256" key="1">
    <source>
        <dbReference type="SAM" id="Phobius"/>
    </source>
</evidence>
<feature type="transmembrane region" description="Helical" evidence="1">
    <location>
        <begin position="95"/>
        <end position="112"/>
    </location>
</feature>
<proteinExistence type="predicted"/>
<dbReference type="GeneID" id="85408614"/>
<feature type="transmembrane region" description="Helical" evidence="1">
    <location>
        <begin position="165"/>
        <end position="184"/>
    </location>
</feature>
<feature type="transmembrane region" description="Helical" evidence="1">
    <location>
        <begin position="54"/>
        <end position="75"/>
    </location>
</feature>
<keyword evidence="1" id="KW-0812">Transmembrane</keyword>
<dbReference type="Proteomes" id="UP001227543">
    <property type="component" value="Unassembled WGS sequence"/>
</dbReference>
<evidence type="ECO:0000313" key="3">
    <source>
        <dbReference type="Proteomes" id="UP001227543"/>
    </source>
</evidence>
<feature type="transmembrane region" description="Helical" evidence="1">
    <location>
        <begin position="124"/>
        <end position="145"/>
    </location>
</feature>
<keyword evidence="3" id="KW-1185">Reference proteome</keyword>
<comment type="caution">
    <text evidence="2">The sequence shown here is derived from an EMBL/GenBank/DDBJ whole genome shotgun (WGS) entry which is preliminary data.</text>
</comment>
<feature type="transmembrane region" description="Helical" evidence="1">
    <location>
        <begin position="27"/>
        <end position="47"/>
    </location>
</feature>
<keyword evidence="1" id="KW-0472">Membrane</keyword>
<evidence type="ECO:0000313" key="2">
    <source>
        <dbReference type="EMBL" id="KAK1496169.1"/>
    </source>
</evidence>
<dbReference type="EMBL" id="MLFU01000029">
    <property type="protein sequence ID" value="KAK1496169.1"/>
    <property type="molecule type" value="Genomic_DNA"/>
</dbReference>